<feature type="region of interest" description="Disordered" evidence="5">
    <location>
        <begin position="1"/>
        <end position="27"/>
    </location>
</feature>
<dbReference type="SUPFAM" id="SSF54843">
    <property type="entry name" value="Ribosomal protein L22"/>
    <property type="match status" value="1"/>
</dbReference>
<dbReference type="Proteomes" id="UP000095023">
    <property type="component" value="Unassembled WGS sequence"/>
</dbReference>
<evidence type="ECO:0000256" key="2">
    <source>
        <dbReference type="ARBA" id="ARBA00022980"/>
    </source>
</evidence>
<evidence type="ECO:0000256" key="4">
    <source>
        <dbReference type="RuleBase" id="RU004005"/>
    </source>
</evidence>
<accession>A0A1E4TJU0</accession>
<reference evidence="7" key="1">
    <citation type="submission" date="2016-02" db="EMBL/GenBank/DDBJ databases">
        <title>Comparative genomics of biotechnologically important yeasts.</title>
        <authorList>
            <consortium name="DOE Joint Genome Institute"/>
            <person name="Riley R."/>
            <person name="Haridas S."/>
            <person name="Wolfe K.H."/>
            <person name="Lopes M.R."/>
            <person name="Hittinger C.T."/>
            <person name="Goker M."/>
            <person name="Salamov A."/>
            <person name="Wisecaver J."/>
            <person name="Long T.M."/>
            <person name="Aerts A.L."/>
            <person name="Barry K."/>
            <person name="Choi C."/>
            <person name="Clum A."/>
            <person name="Coughlan A.Y."/>
            <person name="Deshpande S."/>
            <person name="Douglass A.P."/>
            <person name="Hanson S.J."/>
            <person name="Klenk H.-P."/>
            <person name="Labutti K."/>
            <person name="Lapidus A."/>
            <person name="Lindquist E."/>
            <person name="Lipzen A."/>
            <person name="Meier-Kolthoff J.P."/>
            <person name="Ohm R.A."/>
            <person name="Otillar R.P."/>
            <person name="Pangilinan J."/>
            <person name="Peng Y."/>
            <person name="Rokas A."/>
            <person name="Rosa C.A."/>
            <person name="Scheuner C."/>
            <person name="Sibirny A.A."/>
            <person name="Slot J.C."/>
            <person name="Stielow J.B."/>
            <person name="Sun H."/>
            <person name="Kurtzman C.P."/>
            <person name="Blackwell M."/>
            <person name="Jeffries T.W."/>
            <person name="Grigoriev I.V."/>
        </authorList>
    </citation>
    <scope>NUCLEOTIDE SEQUENCE [LARGE SCALE GENOMIC DNA]</scope>
    <source>
        <strain evidence="7">NRRL Y-17796</strain>
    </source>
</reference>
<dbReference type="Gene3D" id="3.90.470.10">
    <property type="entry name" value="Ribosomal protein L22/L17"/>
    <property type="match status" value="1"/>
</dbReference>
<keyword evidence="2 4" id="KW-0689">Ribosomal protein</keyword>
<feature type="compositionally biased region" description="Basic and acidic residues" evidence="5">
    <location>
        <begin position="1"/>
        <end position="10"/>
    </location>
</feature>
<evidence type="ECO:0000256" key="5">
    <source>
        <dbReference type="SAM" id="MobiDB-lite"/>
    </source>
</evidence>
<keyword evidence="7" id="KW-1185">Reference proteome</keyword>
<dbReference type="Pfam" id="PF00237">
    <property type="entry name" value="Ribosomal_L22"/>
    <property type="match status" value="1"/>
</dbReference>
<protein>
    <recommendedName>
        <fullName evidence="8">Ribosomal protein L22</fullName>
    </recommendedName>
</protein>
<evidence type="ECO:0000313" key="6">
    <source>
        <dbReference type="EMBL" id="ODV92006.1"/>
    </source>
</evidence>
<dbReference type="InterPro" id="IPR036394">
    <property type="entry name" value="Ribosomal_uL22_sf"/>
</dbReference>
<dbReference type="GO" id="GO:0003735">
    <property type="term" value="F:structural constituent of ribosome"/>
    <property type="evidence" value="ECO:0007669"/>
    <property type="project" value="InterPro"/>
</dbReference>
<organism evidence="6 7">
    <name type="scientific">Tortispora caseinolytica NRRL Y-17796</name>
    <dbReference type="NCBI Taxonomy" id="767744"/>
    <lineage>
        <taxon>Eukaryota</taxon>
        <taxon>Fungi</taxon>
        <taxon>Dikarya</taxon>
        <taxon>Ascomycota</taxon>
        <taxon>Saccharomycotina</taxon>
        <taxon>Trigonopsidomycetes</taxon>
        <taxon>Trigonopsidales</taxon>
        <taxon>Trigonopsidaceae</taxon>
        <taxon>Tortispora</taxon>
    </lineage>
</organism>
<feature type="non-terminal residue" evidence="6">
    <location>
        <position position="201"/>
    </location>
</feature>
<evidence type="ECO:0000256" key="1">
    <source>
        <dbReference type="ARBA" id="ARBA00009451"/>
    </source>
</evidence>
<proteinExistence type="inferred from homology"/>
<comment type="similarity">
    <text evidence="1 4">Belongs to the universal ribosomal protein uL22 family.</text>
</comment>
<sequence>ISKPSSEKPNELLTAEPAEQPAEDENLMRFIHPKPKKPYEVYLDEMEQKLYLAQKQGAALDEDLKNHRLIINKTLQKKLEPSAYVQTERFRHSVKKATPFLRMISRRSLTDAINQCDFSPKRVAQHTGVLLRKAKDHCERLEMGPLSNLYIDQIWACKSGSTLREMKPRGRGRTGIIDHKFIKIYAIIKTSETKARFAEQK</sequence>
<dbReference type="GO" id="GO:0006412">
    <property type="term" value="P:translation"/>
    <property type="evidence" value="ECO:0007669"/>
    <property type="project" value="InterPro"/>
</dbReference>
<keyword evidence="3 4" id="KW-0687">Ribonucleoprotein</keyword>
<name>A0A1E4TJU0_9ASCO</name>
<evidence type="ECO:0000256" key="3">
    <source>
        <dbReference type="ARBA" id="ARBA00023274"/>
    </source>
</evidence>
<gene>
    <name evidence="6" type="ORF">CANCADRAFT_12407</name>
</gene>
<feature type="non-terminal residue" evidence="6">
    <location>
        <position position="1"/>
    </location>
</feature>
<evidence type="ECO:0008006" key="8">
    <source>
        <dbReference type="Google" id="ProtNLM"/>
    </source>
</evidence>
<dbReference type="OrthoDB" id="416470at2759"/>
<dbReference type="InterPro" id="IPR047867">
    <property type="entry name" value="Ribosomal_uL22_bac/org-type"/>
</dbReference>
<dbReference type="PANTHER" id="PTHR13501">
    <property type="entry name" value="CHLOROPLAST 50S RIBOSOMAL PROTEIN L22-RELATED"/>
    <property type="match status" value="1"/>
</dbReference>
<dbReference type="EMBL" id="KV453841">
    <property type="protein sequence ID" value="ODV92006.1"/>
    <property type="molecule type" value="Genomic_DNA"/>
</dbReference>
<evidence type="ECO:0000313" key="7">
    <source>
        <dbReference type="Proteomes" id="UP000095023"/>
    </source>
</evidence>
<dbReference type="InterPro" id="IPR001063">
    <property type="entry name" value="Ribosomal_uL22"/>
</dbReference>
<dbReference type="AlphaFoldDB" id="A0A1E4TJU0"/>
<dbReference type="PANTHER" id="PTHR13501:SF8">
    <property type="entry name" value="LARGE RIBOSOMAL SUBUNIT PROTEIN UL22M"/>
    <property type="match status" value="1"/>
</dbReference>
<dbReference type="GO" id="GO:0005762">
    <property type="term" value="C:mitochondrial large ribosomal subunit"/>
    <property type="evidence" value="ECO:0007669"/>
    <property type="project" value="TreeGrafter"/>
</dbReference>